<gene>
    <name evidence="10" type="ORF">H8704_07245</name>
</gene>
<evidence type="ECO:0000256" key="5">
    <source>
        <dbReference type="ARBA" id="ARBA00023295"/>
    </source>
</evidence>
<feature type="domain" description="BIG2" evidence="9">
    <location>
        <begin position="27"/>
        <end position="103"/>
    </location>
</feature>
<feature type="compositionally biased region" description="Low complexity" evidence="7">
    <location>
        <begin position="114"/>
        <end position="141"/>
    </location>
</feature>
<dbReference type="InterPro" id="IPR003343">
    <property type="entry name" value="Big_2"/>
</dbReference>
<dbReference type="Pfam" id="PF00150">
    <property type="entry name" value="Cellulase"/>
    <property type="match status" value="1"/>
</dbReference>
<reference evidence="10 11" key="1">
    <citation type="submission" date="2020-08" db="EMBL/GenBank/DDBJ databases">
        <title>Genome public.</title>
        <authorList>
            <person name="Liu C."/>
            <person name="Sun Q."/>
        </authorList>
    </citation>
    <scope>NUCLEOTIDE SEQUENCE [LARGE SCALE GENOMIC DNA]</scope>
    <source>
        <strain evidence="10 11">NSJ-37</strain>
    </source>
</reference>
<keyword evidence="4" id="KW-0119">Carbohydrate metabolism</keyword>
<evidence type="ECO:0000256" key="6">
    <source>
        <dbReference type="ARBA" id="ARBA00023326"/>
    </source>
</evidence>
<evidence type="ECO:0000256" key="2">
    <source>
        <dbReference type="ARBA" id="ARBA00022801"/>
    </source>
</evidence>
<comment type="caution">
    <text evidence="10">The sequence shown here is derived from an EMBL/GenBank/DDBJ whole genome shotgun (WGS) entry which is preliminary data.</text>
</comment>
<dbReference type="EMBL" id="JACRSX010000007">
    <property type="protein sequence ID" value="MBC8562423.1"/>
    <property type="molecule type" value="Genomic_DNA"/>
</dbReference>
<dbReference type="Gene3D" id="3.20.20.80">
    <property type="entry name" value="Glycosidases"/>
    <property type="match status" value="1"/>
</dbReference>
<sequence>MRKNYKSISCLLTAALVLTAAPFHADALTKPKLNKKKLTMRVGQKKKLAIKNKKASQIKKIKFTVKKKNIARVNKKGVVTALNEGNTKLVCKVTLKNKKTYKLNCKITVKEAESTVSTATPGASAAAGVAGTPAASTAASVKPGSPSMKPNASGTPVHTDAPDVTQKPSAGPDGSITPDNTDAPADTAKPDNTPDTSKAPADTAKPDNTPAASKAPADTAKPVNTPAASKAPADTAKPVKTPETSKTPSFTDTPDTPGTPSPSSQGPHLSANGILTSDNGVMRTGIDAYDIVKEMGAGTNLGNTLESCGTWIGTSSTSNYETAWGQPVTTQKMIDGMKAAGFDSIRIPVAWSNMMADDGTYTINEKYFNRVETVLNYALNADMYVIINIHFDSGWWARFGSKTEQERKDAMTKYKTMWTQIANRFQEYSDRLIFESANEELGTRLNSTDDYKGSGYYAKDDMDSLYKLTNEINQTFVDIVRSTGGNNARRFLLIAGYDTDISKTCDLRYKMPTDTIDSHLMVSIHYYSPAPYCIADNPKNSWGYDASWGTDEDIKALQGELSQMRIFFVNKGYPVIIGEYGVTDTKISENNFVRKEGRDLFFRSVCEFALENNMCPILWDCSQVFDRRSLTMTNEAEKALYIEMNEKAHHSKLVKPSVSDAGYHWTGTVANSNWNASSASASDPNSTFIITKNGGCFTISGIDWSVFKNPVLKLTCKESSGSALFRLANQVDTSNQYWHHLYDNGTGVISEKTISSGSTISINIPLNDMTSTQNLYFALANSSDFNGIISIEVVEN</sequence>
<dbReference type="SUPFAM" id="SSF51445">
    <property type="entry name" value="(Trans)glycosidases"/>
    <property type="match status" value="1"/>
</dbReference>
<dbReference type="SUPFAM" id="SSF49373">
    <property type="entry name" value="Invasin/intimin cell-adhesion fragments"/>
    <property type="match status" value="1"/>
</dbReference>
<keyword evidence="11" id="KW-1185">Reference proteome</keyword>
<evidence type="ECO:0000256" key="4">
    <source>
        <dbReference type="ARBA" id="ARBA00023277"/>
    </source>
</evidence>
<feature type="region of interest" description="Disordered" evidence="7">
    <location>
        <begin position="112"/>
        <end position="277"/>
    </location>
</feature>
<dbReference type="InterPro" id="IPR001547">
    <property type="entry name" value="Glyco_hydro_5"/>
</dbReference>
<evidence type="ECO:0000256" key="7">
    <source>
        <dbReference type="SAM" id="MobiDB-lite"/>
    </source>
</evidence>
<dbReference type="SMART" id="SM00635">
    <property type="entry name" value="BID_2"/>
    <property type="match status" value="1"/>
</dbReference>
<dbReference type="RefSeq" id="WP_249297824.1">
    <property type="nucleotide sequence ID" value="NZ_JACRSX010000007.1"/>
</dbReference>
<evidence type="ECO:0000256" key="3">
    <source>
        <dbReference type="ARBA" id="ARBA00023001"/>
    </source>
</evidence>
<dbReference type="InterPro" id="IPR050386">
    <property type="entry name" value="Glycosyl_hydrolase_5"/>
</dbReference>
<evidence type="ECO:0000256" key="1">
    <source>
        <dbReference type="ARBA" id="ARBA00005641"/>
    </source>
</evidence>
<protein>
    <submittedName>
        <fullName evidence="10">Cellulase family glycosylhydrolase</fullName>
    </submittedName>
</protein>
<feature type="chain" id="PRO_5045242892" evidence="8">
    <location>
        <begin position="26"/>
        <end position="796"/>
    </location>
</feature>
<comment type="similarity">
    <text evidence="1">Belongs to the glycosyl hydrolase 5 (cellulase A) family.</text>
</comment>
<organism evidence="10 11">
    <name type="scientific">Jutongia huaianensis</name>
    <dbReference type="NCBI Taxonomy" id="2763668"/>
    <lineage>
        <taxon>Bacteria</taxon>
        <taxon>Bacillati</taxon>
        <taxon>Bacillota</taxon>
        <taxon>Clostridia</taxon>
        <taxon>Lachnospirales</taxon>
        <taxon>Lachnospiraceae</taxon>
        <taxon>Jutongia</taxon>
    </lineage>
</organism>
<feature type="signal peptide" evidence="8">
    <location>
        <begin position="1"/>
        <end position="25"/>
    </location>
</feature>
<evidence type="ECO:0000256" key="8">
    <source>
        <dbReference type="SAM" id="SignalP"/>
    </source>
</evidence>
<dbReference type="PANTHER" id="PTHR31297">
    <property type="entry name" value="GLUCAN ENDO-1,6-BETA-GLUCOSIDASE B"/>
    <property type="match status" value="1"/>
</dbReference>
<keyword evidence="2" id="KW-0378">Hydrolase</keyword>
<proteinExistence type="inferred from homology"/>
<dbReference type="Proteomes" id="UP000606193">
    <property type="component" value="Unassembled WGS sequence"/>
</dbReference>
<accession>A0ABR7N1C3</accession>
<dbReference type="PANTHER" id="PTHR31297:SF41">
    <property type="entry name" value="ENDOGLUCANASE, PUTATIVE (AFU_ORTHOLOGUE AFUA_5G01830)-RELATED"/>
    <property type="match status" value="1"/>
</dbReference>
<keyword evidence="3" id="KW-0136">Cellulose degradation</keyword>
<dbReference type="InterPro" id="IPR008964">
    <property type="entry name" value="Invasin/intimin_cell_adhesion"/>
</dbReference>
<name>A0ABR7N1C3_9FIRM</name>
<dbReference type="Gene3D" id="2.60.40.1080">
    <property type="match status" value="1"/>
</dbReference>
<evidence type="ECO:0000313" key="10">
    <source>
        <dbReference type="EMBL" id="MBC8562423.1"/>
    </source>
</evidence>
<keyword evidence="8" id="KW-0732">Signal</keyword>
<evidence type="ECO:0000313" key="11">
    <source>
        <dbReference type="Proteomes" id="UP000606193"/>
    </source>
</evidence>
<evidence type="ECO:0000259" key="9">
    <source>
        <dbReference type="SMART" id="SM00635"/>
    </source>
</evidence>
<dbReference type="InterPro" id="IPR017853">
    <property type="entry name" value="GH"/>
</dbReference>
<keyword evidence="5" id="KW-0326">Glycosidase</keyword>
<feature type="compositionally biased region" description="Low complexity" evidence="7">
    <location>
        <begin position="244"/>
        <end position="267"/>
    </location>
</feature>
<keyword evidence="6" id="KW-0624">Polysaccharide degradation</keyword>